<dbReference type="InterPro" id="IPR001451">
    <property type="entry name" value="Hexapep"/>
</dbReference>
<evidence type="ECO:0000256" key="1">
    <source>
        <dbReference type="ARBA" id="ARBA00007274"/>
    </source>
</evidence>
<dbReference type="Proteomes" id="UP000654123">
    <property type="component" value="Unassembled WGS sequence"/>
</dbReference>
<sequence length="193" mass="21350">MVIPQWGHRGETGTMRDLSAFTLAGYDKGRGRLTQALWFAVLNLVFTTWWCPARLRVALLRAFGATVGENVLIRHRVRVLWPWKLTVGDHTWIGEGAWLLNLEPVTLGAHVCVSQEALLCTGGHDHRAADFRYRNAPITVEDGAWVAARATVLAGTRVGRHAVVGAGAVLHRDLPELTLHTADGTRRPVEEPR</sequence>
<keyword evidence="2" id="KW-0808">Transferase</keyword>
<dbReference type="InterPro" id="IPR011004">
    <property type="entry name" value="Trimer_LpxA-like_sf"/>
</dbReference>
<dbReference type="CDD" id="cd05825">
    <property type="entry name" value="LbH_wcaF_like"/>
    <property type="match status" value="1"/>
</dbReference>
<dbReference type="Gene3D" id="2.160.10.10">
    <property type="entry name" value="Hexapeptide repeat proteins"/>
    <property type="match status" value="1"/>
</dbReference>
<comment type="similarity">
    <text evidence="1">Belongs to the transferase hexapeptide repeat family.</text>
</comment>
<dbReference type="SUPFAM" id="SSF51161">
    <property type="entry name" value="Trimeric LpxA-like enzymes"/>
    <property type="match status" value="1"/>
</dbReference>
<dbReference type="Pfam" id="PF00132">
    <property type="entry name" value="Hexapep"/>
    <property type="match status" value="1"/>
</dbReference>
<dbReference type="AlphaFoldDB" id="A0A918EJ64"/>
<dbReference type="InterPro" id="IPR051159">
    <property type="entry name" value="Hexapeptide_acetyltransf"/>
</dbReference>
<dbReference type="GO" id="GO:0005829">
    <property type="term" value="C:cytosol"/>
    <property type="evidence" value="ECO:0007669"/>
    <property type="project" value="TreeGrafter"/>
</dbReference>
<gene>
    <name evidence="3" type="ORF">GCM10010249_21670</name>
</gene>
<protein>
    <submittedName>
        <fullName evidence="3">Colanic acid biosynthesis acetyltransferase WcaF</fullName>
    </submittedName>
</protein>
<dbReference type="PANTHER" id="PTHR23416">
    <property type="entry name" value="SIALIC ACID SYNTHASE-RELATED"/>
    <property type="match status" value="1"/>
</dbReference>
<reference evidence="3" key="2">
    <citation type="submission" date="2020-09" db="EMBL/GenBank/DDBJ databases">
        <authorList>
            <person name="Sun Q."/>
            <person name="Ohkuma M."/>
        </authorList>
    </citation>
    <scope>NUCLEOTIDE SEQUENCE</scope>
    <source>
        <strain evidence="3">JCM 4335</strain>
    </source>
</reference>
<comment type="caution">
    <text evidence="3">The sequence shown here is derived from an EMBL/GenBank/DDBJ whole genome shotgun (WGS) entry which is preliminary data.</text>
</comment>
<dbReference type="PANTHER" id="PTHR23416:SF23">
    <property type="entry name" value="ACETYLTRANSFERASE C18B11.09C-RELATED"/>
    <property type="match status" value="1"/>
</dbReference>
<accession>A0A918EJ64</accession>
<dbReference type="EMBL" id="BMSV01000004">
    <property type="protein sequence ID" value="GGQ03084.1"/>
    <property type="molecule type" value="Genomic_DNA"/>
</dbReference>
<dbReference type="NCBIfam" id="NF007797">
    <property type="entry name" value="PRK10502.1"/>
    <property type="match status" value="1"/>
</dbReference>
<dbReference type="GO" id="GO:0008374">
    <property type="term" value="F:O-acyltransferase activity"/>
    <property type="evidence" value="ECO:0007669"/>
    <property type="project" value="TreeGrafter"/>
</dbReference>
<evidence type="ECO:0000256" key="2">
    <source>
        <dbReference type="ARBA" id="ARBA00022679"/>
    </source>
</evidence>
<proteinExistence type="inferred from homology"/>
<evidence type="ECO:0000313" key="4">
    <source>
        <dbReference type="Proteomes" id="UP000654123"/>
    </source>
</evidence>
<keyword evidence="4" id="KW-1185">Reference proteome</keyword>
<name>A0A918EJ64_9ACTN</name>
<organism evidence="3 4">
    <name type="scientific">Streptomyces roseolilacinus</name>
    <dbReference type="NCBI Taxonomy" id="66904"/>
    <lineage>
        <taxon>Bacteria</taxon>
        <taxon>Bacillati</taxon>
        <taxon>Actinomycetota</taxon>
        <taxon>Actinomycetes</taxon>
        <taxon>Kitasatosporales</taxon>
        <taxon>Streptomycetaceae</taxon>
        <taxon>Streptomyces</taxon>
    </lineage>
</organism>
<reference evidence="3" key="1">
    <citation type="journal article" date="2014" name="Int. J. Syst. Evol. Microbiol.">
        <title>Complete genome sequence of Corynebacterium casei LMG S-19264T (=DSM 44701T), isolated from a smear-ripened cheese.</title>
        <authorList>
            <consortium name="US DOE Joint Genome Institute (JGI-PGF)"/>
            <person name="Walter F."/>
            <person name="Albersmeier A."/>
            <person name="Kalinowski J."/>
            <person name="Ruckert C."/>
        </authorList>
    </citation>
    <scope>NUCLEOTIDE SEQUENCE</scope>
    <source>
        <strain evidence="3">JCM 4335</strain>
    </source>
</reference>
<evidence type="ECO:0000313" key="3">
    <source>
        <dbReference type="EMBL" id="GGQ03084.1"/>
    </source>
</evidence>